<feature type="transmembrane region" description="Helical" evidence="1">
    <location>
        <begin position="6"/>
        <end position="24"/>
    </location>
</feature>
<organism evidence="2 3">
    <name type="scientific">Sorghum bicolor</name>
    <name type="common">Sorghum</name>
    <name type="synonym">Sorghum vulgare</name>
    <dbReference type="NCBI Taxonomy" id="4558"/>
    <lineage>
        <taxon>Eukaryota</taxon>
        <taxon>Viridiplantae</taxon>
        <taxon>Streptophyta</taxon>
        <taxon>Embryophyta</taxon>
        <taxon>Tracheophyta</taxon>
        <taxon>Spermatophyta</taxon>
        <taxon>Magnoliopsida</taxon>
        <taxon>Liliopsida</taxon>
        <taxon>Poales</taxon>
        <taxon>Poaceae</taxon>
        <taxon>PACMAD clade</taxon>
        <taxon>Panicoideae</taxon>
        <taxon>Andropogonodae</taxon>
        <taxon>Andropogoneae</taxon>
        <taxon>Sorghinae</taxon>
        <taxon>Sorghum</taxon>
    </lineage>
</organism>
<keyword evidence="1" id="KW-0472">Membrane</keyword>
<reference evidence="3" key="2">
    <citation type="journal article" date="2018" name="Plant J.">
        <title>The Sorghum bicolor reference genome: improved assembly, gene annotations, a transcriptome atlas, and signatures of genome organization.</title>
        <authorList>
            <person name="McCormick R.F."/>
            <person name="Truong S.K."/>
            <person name="Sreedasyam A."/>
            <person name="Jenkins J."/>
            <person name="Shu S."/>
            <person name="Sims D."/>
            <person name="Kennedy M."/>
            <person name="Amirebrahimi M."/>
            <person name="Weers B.D."/>
            <person name="McKinley B."/>
            <person name="Mattison A."/>
            <person name="Morishige D.T."/>
            <person name="Grimwood J."/>
            <person name="Schmutz J."/>
            <person name="Mullet J.E."/>
        </authorList>
    </citation>
    <scope>NUCLEOTIDE SEQUENCE [LARGE SCALE GENOMIC DNA]</scope>
    <source>
        <strain evidence="3">cv. BTx623</strain>
    </source>
</reference>
<keyword evidence="1" id="KW-0812">Transmembrane</keyword>
<feature type="transmembrane region" description="Helical" evidence="1">
    <location>
        <begin position="45"/>
        <end position="64"/>
    </location>
</feature>
<dbReference type="Gramene" id="OQU77693">
    <property type="protein sequence ID" value="OQU77693"/>
    <property type="gene ID" value="SORBI_3009G088401"/>
</dbReference>
<dbReference type="InParanoid" id="A0A1Z5R1P1"/>
<protein>
    <submittedName>
        <fullName evidence="2">Uncharacterized protein</fullName>
    </submittedName>
</protein>
<evidence type="ECO:0000313" key="3">
    <source>
        <dbReference type="Proteomes" id="UP000000768"/>
    </source>
</evidence>
<sequence>MYFQYFFYFIPYCHALLLLRFTLVEKHGYKSPTTKKTHLLVKKKFGSSICLFCLRLTLLVASLGKSPPAASLSFLAPQITPRTRALSVLDPDADVLFLPATRFTFSAP</sequence>
<name>A0A1Z5R1P1_SORBI</name>
<dbReference type="Proteomes" id="UP000000768">
    <property type="component" value="Chromosome 9"/>
</dbReference>
<evidence type="ECO:0000256" key="1">
    <source>
        <dbReference type="SAM" id="Phobius"/>
    </source>
</evidence>
<accession>A0A1Z5R1P1</accession>
<keyword evidence="1" id="KW-1133">Transmembrane helix</keyword>
<proteinExistence type="predicted"/>
<dbReference type="EMBL" id="CM000768">
    <property type="protein sequence ID" value="OQU77693.1"/>
    <property type="molecule type" value="Genomic_DNA"/>
</dbReference>
<dbReference type="AlphaFoldDB" id="A0A1Z5R1P1"/>
<evidence type="ECO:0000313" key="2">
    <source>
        <dbReference type="EMBL" id="OQU77693.1"/>
    </source>
</evidence>
<reference evidence="2 3" key="1">
    <citation type="journal article" date="2009" name="Nature">
        <title>The Sorghum bicolor genome and the diversification of grasses.</title>
        <authorList>
            <person name="Paterson A.H."/>
            <person name="Bowers J.E."/>
            <person name="Bruggmann R."/>
            <person name="Dubchak I."/>
            <person name="Grimwood J."/>
            <person name="Gundlach H."/>
            <person name="Haberer G."/>
            <person name="Hellsten U."/>
            <person name="Mitros T."/>
            <person name="Poliakov A."/>
            <person name="Schmutz J."/>
            <person name="Spannagl M."/>
            <person name="Tang H."/>
            <person name="Wang X."/>
            <person name="Wicker T."/>
            <person name="Bharti A.K."/>
            <person name="Chapman J."/>
            <person name="Feltus F.A."/>
            <person name="Gowik U."/>
            <person name="Grigoriev I.V."/>
            <person name="Lyons E."/>
            <person name="Maher C.A."/>
            <person name="Martis M."/>
            <person name="Narechania A."/>
            <person name="Otillar R.P."/>
            <person name="Penning B.W."/>
            <person name="Salamov A.A."/>
            <person name="Wang Y."/>
            <person name="Zhang L."/>
            <person name="Carpita N.C."/>
            <person name="Freeling M."/>
            <person name="Gingle A.R."/>
            <person name="Hash C.T."/>
            <person name="Keller B."/>
            <person name="Klein P."/>
            <person name="Kresovich S."/>
            <person name="McCann M.C."/>
            <person name="Ming R."/>
            <person name="Peterson D.G."/>
            <person name="Mehboob-ur-Rahman"/>
            <person name="Ware D."/>
            <person name="Westhoff P."/>
            <person name="Mayer K.F."/>
            <person name="Messing J."/>
            <person name="Rokhsar D.S."/>
        </authorList>
    </citation>
    <scope>NUCLEOTIDE SEQUENCE [LARGE SCALE GENOMIC DNA]</scope>
    <source>
        <strain evidence="3">cv. BTx623</strain>
    </source>
</reference>
<gene>
    <name evidence="2" type="ORF">SORBI_3009G088401</name>
</gene>
<keyword evidence="3" id="KW-1185">Reference proteome</keyword>